<proteinExistence type="predicted"/>
<dbReference type="AlphaFoldDB" id="A0A0E9TR65"/>
<reference evidence="1" key="1">
    <citation type="submission" date="2014-11" db="EMBL/GenBank/DDBJ databases">
        <authorList>
            <person name="Amaro Gonzalez C."/>
        </authorList>
    </citation>
    <scope>NUCLEOTIDE SEQUENCE</scope>
</reference>
<organism evidence="1">
    <name type="scientific">Anguilla anguilla</name>
    <name type="common">European freshwater eel</name>
    <name type="synonym">Muraena anguilla</name>
    <dbReference type="NCBI Taxonomy" id="7936"/>
    <lineage>
        <taxon>Eukaryota</taxon>
        <taxon>Metazoa</taxon>
        <taxon>Chordata</taxon>
        <taxon>Craniata</taxon>
        <taxon>Vertebrata</taxon>
        <taxon>Euteleostomi</taxon>
        <taxon>Actinopterygii</taxon>
        <taxon>Neopterygii</taxon>
        <taxon>Teleostei</taxon>
        <taxon>Anguilliformes</taxon>
        <taxon>Anguillidae</taxon>
        <taxon>Anguilla</taxon>
    </lineage>
</organism>
<evidence type="ECO:0000313" key="1">
    <source>
        <dbReference type="EMBL" id="JAH56061.1"/>
    </source>
</evidence>
<dbReference type="EMBL" id="GBXM01052516">
    <property type="protein sequence ID" value="JAH56061.1"/>
    <property type="molecule type" value="Transcribed_RNA"/>
</dbReference>
<name>A0A0E9TR65_ANGAN</name>
<reference evidence="1" key="2">
    <citation type="journal article" date="2015" name="Fish Shellfish Immunol.">
        <title>Early steps in the European eel (Anguilla anguilla)-Vibrio vulnificus interaction in the gills: Role of the RtxA13 toxin.</title>
        <authorList>
            <person name="Callol A."/>
            <person name="Pajuelo D."/>
            <person name="Ebbesson L."/>
            <person name="Teles M."/>
            <person name="MacKenzie S."/>
            <person name="Amaro C."/>
        </authorList>
    </citation>
    <scope>NUCLEOTIDE SEQUENCE</scope>
</reference>
<protein>
    <submittedName>
        <fullName evidence="1">Uncharacterized protein</fullName>
    </submittedName>
</protein>
<accession>A0A0E9TR65</accession>
<sequence length="35" mass="3971">MGSGPLHAEVDIPSISSFFLMNDVYDYGCLWVLRH</sequence>